<feature type="transmembrane region" description="Helical" evidence="1">
    <location>
        <begin position="74"/>
        <end position="96"/>
    </location>
</feature>
<feature type="transmembrane region" description="Helical" evidence="1">
    <location>
        <begin position="170"/>
        <end position="188"/>
    </location>
</feature>
<feature type="transmembrane region" description="Helical" evidence="1">
    <location>
        <begin position="359"/>
        <end position="375"/>
    </location>
</feature>
<dbReference type="Proteomes" id="UP000269265">
    <property type="component" value="Unassembled WGS sequence"/>
</dbReference>
<evidence type="ECO:0000313" key="3">
    <source>
        <dbReference type="Proteomes" id="UP000269265"/>
    </source>
</evidence>
<keyword evidence="3" id="KW-1185">Reference proteome</keyword>
<protein>
    <submittedName>
        <fullName evidence="2">Uncharacterized protein</fullName>
    </submittedName>
</protein>
<dbReference type="RefSeq" id="WP_125243248.1">
    <property type="nucleotide sequence ID" value="NZ_RSED01000007.1"/>
</dbReference>
<feature type="transmembrane region" description="Helical" evidence="1">
    <location>
        <begin position="43"/>
        <end position="62"/>
    </location>
</feature>
<name>A0A3R8T540_9BURK</name>
<feature type="transmembrane region" description="Helical" evidence="1">
    <location>
        <begin position="410"/>
        <end position="428"/>
    </location>
</feature>
<dbReference type="EMBL" id="RSED01000007">
    <property type="protein sequence ID" value="RRS04340.1"/>
    <property type="molecule type" value="Genomic_DNA"/>
</dbReference>
<comment type="caution">
    <text evidence="2">The sequence shown here is derived from an EMBL/GenBank/DDBJ whole genome shotgun (WGS) entry which is preliminary data.</text>
</comment>
<feature type="transmembrane region" description="Helical" evidence="1">
    <location>
        <begin position="144"/>
        <end position="164"/>
    </location>
</feature>
<feature type="transmembrane region" description="Helical" evidence="1">
    <location>
        <begin position="381"/>
        <end position="398"/>
    </location>
</feature>
<proteinExistence type="predicted"/>
<keyword evidence="1" id="KW-0472">Membrane</keyword>
<keyword evidence="1" id="KW-0812">Transmembrane</keyword>
<feature type="transmembrane region" description="Helical" evidence="1">
    <location>
        <begin position="221"/>
        <end position="239"/>
    </location>
</feature>
<feature type="transmembrane region" description="Helical" evidence="1">
    <location>
        <begin position="319"/>
        <end position="339"/>
    </location>
</feature>
<feature type="transmembrane region" description="Helical" evidence="1">
    <location>
        <begin position="5"/>
        <end position="23"/>
    </location>
</feature>
<accession>A0A3R8T540</accession>
<feature type="transmembrane region" description="Helical" evidence="1">
    <location>
        <begin position="288"/>
        <end position="307"/>
    </location>
</feature>
<gene>
    <name evidence="2" type="ORF">EIP75_10630</name>
</gene>
<evidence type="ECO:0000256" key="1">
    <source>
        <dbReference type="SAM" id="Phobius"/>
    </source>
</evidence>
<reference evidence="2 3" key="1">
    <citation type="submission" date="2018-12" db="EMBL/GenBank/DDBJ databases">
        <title>The whole draft genome of Aquabacterium sp. SJQ9.</title>
        <authorList>
            <person name="Sun L."/>
            <person name="Gao X."/>
            <person name="Chen W."/>
            <person name="Huang K."/>
        </authorList>
    </citation>
    <scope>NUCLEOTIDE SEQUENCE [LARGE SCALE GENOMIC DNA]</scope>
    <source>
        <strain evidence="2 3">SJQ9</strain>
    </source>
</reference>
<dbReference type="AlphaFoldDB" id="A0A3R8T540"/>
<feature type="transmembrane region" description="Helical" evidence="1">
    <location>
        <begin position="108"/>
        <end position="132"/>
    </location>
</feature>
<organism evidence="2 3">
    <name type="scientific">Aquabacterium soli</name>
    <dbReference type="NCBI Taxonomy" id="2493092"/>
    <lineage>
        <taxon>Bacteria</taxon>
        <taxon>Pseudomonadati</taxon>
        <taxon>Pseudomonadota</taxon>
        <taxon>Betaproteobacteria</taxon>
        <taxon>Burkholderiales</taxon>
        <taxon>Aquabacterium</taxon>
    </lineage>
</organism>
<feature type="transmembrane region" description="Helical" evidence="1">
    <location>
        <begin position="251"/>
        <end position="268"/>
    </location>
</feature>
<feature type="transmembrane region" description="Helical" evidence="1">
    <location>
        <begin position="434"/>
        <end position="451"/>
    </location>
</feature>
<sequence length="465" mass="51938">MLERFGFVLLDVALKLFFFVFTYQSSMLLSRPDFDLLSYFRTTLTMCVGGLTSTVGIYYLVYSRRIASERPHAWVYRFTPAMFFILIFLMLLALLIPGARLFQIDGILRGMGAGLFFLAILVSSLAQVMLVYRKALGRLGRGRVVCALCGLLVSVVIGVELLRGFGLRGAAAYICLGYGVLLLTMWHVGSKQADDRRPPLRWRREAVLAWITVRRFLLPNFVETLFSIMAPWLAVYFMVSNAGMGGVGPLLFYQALVGLPVFMVYSLTLNGHARFDVKDQGMIRTLRLGRVGFVVFYGAIALVGGALSDELRALLKLDSVSVVSAFCLFVATILQAELVMKGMVFKKAGESRRTLRHNGVYSLALCLLSWGLTRLLGHEGYGLACLLAWLLAYLYVNWDFRRTFHMAAQALWLDVVLIAIGFACLLNHHRVPTALQVSVVLAVGFVLYTRLHRSMVRGAHEPTDP</sequence>
<evidence type="ECO:0000313" key="2">
    <source>
        <dbReference type="EMBL" id="RRS04340.1"/>
    </source>
</evidence>
<keyword evidence="1" id="KW-1133">Transmembrane helix</keyword>